<gene>
    <name evidence="1" type="ORF">SG34_000785</name>
</gene>
<organism evidence="1 2">
    <name type="scientific">Thalassomonas viridans</name>
    <dbReference type="NCBI Taxonomy" id="137584"/>
    <lineage>
        <taxon>Bacteria</taxon>
        <taxon>Pseudomonadati</taxon>
        <taxon>Pseudomonadota</taxon>
        <taxon>Gammaproteobacteria</taxon>
        <taxon>Alteromonadales</taxon>
        <taxon>Colwelliaceae</taxon>
        <taxon>Thalassomonas</taxon>
    </lineage>
</organism>
<sequence>MSQTSPYLPAKLAFPRQQMITLVFNQYWDQEDIEELSGLIFSVLGQASPKNTVTGADREDIHFYWRDRVYMLYFETNSQSCWIEAEMPENTALLAEMFALLAPALS</sequence>
<evidence type="ECO:0008006" key="3">
    <source>
        <dbReference type="Google" id="ProtNLM"/>
    </source>
</evidence>
<evidence type="ECO:0000313" key="2">
    <source>
        <dbReference type="Proteomes" id="UP000032352"/>
    </source>
</evidence>
<dbReference type="RefSeq" id="WP_152647246.1">
    <property type="nucleotide sequence ID" value="NZ_CP059733.1"/>
</dbReference>
<evidence type="ECO:0000313" key="1">
    <source>
        <dbReference type="EMBL" id="WDE05518.1"/>
    </source>
</evidence>
<dbReference type="AlphaFoldDB" id="A0AAF0C987"/>
<reference evidence="1 2" key="1">
    <citation type="journal article" date="2015" name="Genome Announc.">
        <title>Draft Genome Sequences of Marine Isolates of Thalassomonas viridans and Thalassomonas actiniarum.</title>
        <authorList>
            <person name="Olonade I."/>
            <person name="van Zyl L.J."/>
            <person name="Trindade M."/>
        </authorList>
    </citation>
    <scope>NUCLEOTIDE SEQUENCE [LARGE SCALE GENOMIC DNA]</scope>
    <source>
        <strain evidence="1 2">XOM25</strain>
    </source>
</reference>
<keyword evidence="2" id="KW-1185">Reference proteome</keyword>
<dbReference type="InterPro" id="IPR022080">
    <property type="entry name" value="DUF3630"/>
</dbReference>
<dbReference type="EMBL" id="CP059733">
    <property type="protein sequence ID" value="WDE05518.1"/>
    <property type="molecule type" value="Genomic_DNA"/>
</dbReference>
<protein>
    <recommendedName>
        <fullName evidence="3">DUF3630 family protein</fullName>
    </recommendedName>
</protein>
<dbReference type="KEGG" id="tvd:SG34_000785"/>
<name>A0AAF0C987_9GAMM</name>
<dbReference type="Proteomes" id="UP000032352">
    <property type="component" value="Chromosome"/>
</dbReference>
<proteinExistence type="predicted"/>
<reference evidence="1 2" key="2">
    <citation type="journal article" date="2022" name="Mar. Drugs">
        <title>Bioassay-Guided Fractionation Leads to the Detection of Cholic Acid Generated by the Rare Thalassomonas sp.</title>
        <authorList>
            <person name="Pheiffer F."/>
            <person name="Schneider Y.K."/>
            <person name="Hansen E.H."/>
            <person name="Andersen J.H."/>
            <person name="Isaksson J."/>
            <person name="Busche T."/>
            <person name="R C."/>
            <person name="Kalinowski J."/>
            <person name="Zyl L.V."/>
            <person name="Trindade M."/>
        </authorList>
    </citation>
    <scope>NUCLEOTIDE SEQUENCE [LARGE SCALE GENOMIC DNA]</scope>
    <source>
        <strain evidence="1 2">XOM25</strain>
    </source>
</reference>
<dbReference type="Pfam" id="PF12305">
    <property type="entry name" value="DUF3630"/>
    <property type="match status" value="1"/>
</dbReference>
<accession>A0AAF0C987</accession>